<protein>
    <submittedName>
        <fullName evidence="2">Uncharacterized protein</fullName>
    </submittedName>
</protein>
<dbReference type="AlphaFoldDB" id="B9SFH7"/>
<proteinExistence type="predicted"/>
<sequence length="72" mass="8600">MKRKQLRNKEGPSSSAFYKEENEIQEIPSCPVEVFCVQYRENRGNEAKIEKLKERQLRIETNKARERERSDA</sequence>
<organism evidence="2 3">
    <name type="scientific">Ricinus communis</name>
    <name type="common">Castor bean</name>
    <dbReference type="NCBI Taxonomy" id="3988"/>
    <lineage>
        <taxon>Eukaryota</taxon>
        <taxon>Viridiplantae</taxon>
        <taxon>Streptophyta</taxon>
        <taxon>Embryophyta</taxon>
        <taxon>Tracheophyta</taxon>
        <taxon>Spermatophyta</taxon>
        <taxon>Magnoliopsida</taxon>
        <taxon>eudicotyledons</taxon>
        <taxon>Gunneridae</taxon>
        <taxon>Pentapetalae</taxon>
        <taxon>rosids</taxon>
        <taxon>fabids</taxon>
        <taxon>Malpighiales</taxon>
        <taxon>Euphorbiaceae</taxon>
        <taxon>Acalyphoideae</taxon>
        <taxon>Acalypheae</taxon>
        <taxon>Ricinus</taxon>
    </lineage>
</organism>
<evidence type="ECO:0000256" key="1">
    <source>
        <dbReference type="SAM" id="MobiDB-lite"/>
    </source>
</evidence>
<feature type="region of interest" description="Disordered" evidence="1">
    <location>
        <begin position="1"/>
        <end position="20"/>
    </location>
</feature>
<accession>B9SFH7</accession>
<dbReference type="EMBL" id="EQ973945">
    <property type="protein sequence ID" value="EEF37589.1"/>
    <property type="molecule type" value="Genomic_DNA"/>
</dbReference>
<dbReference type="Proteomes" id="UP000008311">
    <property type="component" value="Unassembled WGS sequence"/>
</dbReference>
<evidence type="ECO:0000313" key="2">
    <source>
        <dbReference type="EMBL" id="EEF37589.1"/>
    </source>
</evidence>
<name>B9SFH7_RICCO</name>
<evidence type="ECO:0000313" key="3">
    <source>
        <dbReference type="Proteomes" id="UP000008311"/>
    </source>
</evidence>
<dbReference type="InParanoid" id="B9SFH7"/>
<keyword evidence="3" id="KW-1185">Reference proteome</keyword>
<gene>
    <name evidence="2" type="ORF">RCOM_0646330</name>
</gene>
<reference evidence="3" key="1">
    <citation type="journal article" date="2010" name="Nat. Biotechnol.">
        <title>Draft genome sequence of the oilseed species Ricinus communis.</title>
        <authorList>
            <person name="Chan A.P."/>
            <person name="Crabtree J."/>
            <person name="Zhao Q."/>
            <person name="Lorenzi H."/>
            <person name="Orvis J."/>
            <person name="Puiu D."/>
            <person name="Melake-Berhan A."/>
            <person name="Jones K.M."/>
            <person name="Redman J."/>
            <person name="Chen G."/>
            <person name="Cahoon E.B."/>
            <person name="Gedil M."/>
            <person name="Stanke M."/>
            <person name="Haas B.J."/>
            <person name="Wortman J.R."/>
            <person name="Fraser-Liggett C.M."/>
            <person name="Ravel J."/>
            <person name="Rabinowicz P.D."/>
        </authorList>
    </citation>
    <scope>NUCLEOTIDE SEQUENCE [LARGE SCALE GENOMIC DNA]</scope>
    <source>
        <strain evidence="3">cv. Hale</strain>
    </source>
</reference>